<evidence type="ECO:0000313" key="2">
    <source>
        <dbReference type="EMBL" id="CEM35323.1"/>
    </source>
</evidence>
<feature type="region of interest" description="Disordered" evidence="1">
    <location>
        <begin position="1160"/>
        <end position="1204"/>
    </location>
</feature>
<feature type="region of interest" description="Disordered" evidence="1">
    <location>
        <begin position="1020"/>
        <end position="1141"/>
    </location>
</feature>
<gene>
    <name evidence="2" type="ORF">Cvel_5312</name>
</gene>
<protein>
    <recommendedName>
        <fullName evidence="3">GAF domain-containing protein</fullName>
    </recommendedName>
</protein>
<dbReference type="VEuPathDB" id="CryptoDB:Cvel_5312"/>
<feature type="region of interest" description="Disordered" evidence="1">
    <location>
        <begin position="549"/>
        <end position="583"/>
    </location>
</feature>
<feature type="compositionally biased region" description="Basic and acidic residues" evidence="1">
    <location>
        <begin position="953"/>
        <end position="964"/>
    </location>
</feature>
<feature type="compositionally biased region" description="Polar residues" evidence="1">
    <location>
        <begin position="266"/>
        <end position="285"/>
    </location>
</feature>
<feature type="compositionally biased region" description="Low complexity" evidence="1">
    <location>
        <begin position="920"/>
        <end position="931"/>
    </location>
</feature>
<evidence type="ECO:0008006" key="3">
    <source>
        <dbReference type="Google" id="ProtNLM"/>
    </source>
</evidence>
<feature type="compositionally biased region" description="Low complexity" evidence="1">
    <location>
        <begin position="554"/>
        <end position="566"/>
    </location>
</feature>
<accession>A0A0G4GWD8</accession>
<feature type="region of interest" description="Disordered" evidence="1">
    <location>
        <begin position="208"/>
        <end position="303"/>
    </location>
</feature>
<feature type="compositionally biased region" description="Basic and acidic residues" evidence="1">
    <location>
        <begin position="1107"/>
        <end position="1117"/>
    </location>
</feature>
<feature type="compositionally biased region" description="Basic and acidic residues" evidence="1">
    <location>
        <begin position="998"/>
        <end position="1007"/>
    </location>
</feature>
<reference evidence="2" key="1">
    <citation type="submission" date="2014-11" db="EMBL/GenBank/DDBJ databases">
        <authorList>
            <person name="Otto D Thomas"/>
            <person name="Naeem Raeece"/>
        </authorList>
    </citation>
    <scope>NUCLEOTIDE SEQUENCE</scope>
</reference>
<feature type="compositionally biased region" description="Basic and acidic residues" evidence="1">
    <location>
        <begin position="120"/>
        <end position="141"/>
    </location>
</feature>
<dbReference type="AlphaFoldDB" id="A0A0G4GWD8"/>
<dbReference type="Gene3D" id="3.30.450.40">
    <property type="match status" value="1"/>
</dbReference>
<evidence type="ECO:0000256" key="1">
    <source>
        <dbReference type="SAM" id="MobiDB-lite"/>
    </source>
</evidence>
<feature type="region of interest" description="Disordered" evidence="1">
    <location>
        <begin position="1"/>
        <end position="30"/>
    </location>
</feature>
<name>A0A0G4GWD8_9ALVE</name>
<feature type="region of interest" description="Disordered" evidence="1">
    <location>
        <begin position="118"/>
        <end position="141"/>
    </location>
</feature>
<feature type="compositionally biased region" description="Basic and acidic residues" evidence="1">
    <location>
        <begin position="642"/>
        <end position="651"/>
    </location>
</feature>
<feature type="region of interest" description="Disordered" evidence="1">
    <location>
        <begin position="920"/>
        <end position="1007"/>
    </location>
</feature>
<dbReference type="SUPFAM" id="SSF55781">
    <property type="entry name" value="GAF domain-like"/>
    <property type="match status" value="1"/>
</dbReference>
<feature type="compositionally biased region" description="Basic and acidic residues" evidence="1">
    <location>
        <begin position="1065"/>
        <end position="1083"/>
    </location>
</feature>
<feature type="region of interest" description="Disordered" evidence="1">
    <location>
        <begin position="620"/>
        <end position="665"/>
    </location>
</feature>
<feature type="compositionally biased region" description="Acidic residues" evidence="1">
    <location>
        <begin position="171"/>
        <end position="182"/>
    </location>
</feature>
<organism evidence="2">
    <name type="scientific">Chromera velia CCMP2878</name>
    <dbReference type="NCBI Taxonomy" id="1169474"/>
    <lineage>
        <taxon>Eukaryota</taxon>
        <taxon>Sar</taxon>
        <taxon>Alveolata</taxon>
        <taxon>Colpodellida</taxon>
        <taxon>Chromeraceae</taxon>
        <taxon>Chromera</taxon>
    </lineage>
</organism>
<dbReference type="InterPro" id="IPR029016">
    <property type="entry name" value="GAF-like_dom_sf"/>
</dbReference>
<feature type="region of interest" description="Disordered" evidence="1">
    <location>
        <begin position="171"/>
        <end position="191"/>
    </location>
</feature>
<sequence>MPKSGGQRGPFVLKPMPMQGGEEEGGGKALNVNPRDAPLFSEAFESLKQYIHSLENLTKQQAADVSRLDAANRELVVSLHRRDRAIRTSQSEYRALADQLHKANTKLDQLSKVQTLSQHIPEEGDTRGMETEGGQHQDREQVSASFPYAGAVSSRLNLSVRRTGSRLNVGEEADAAEADEDPPTPKRPFCIFKRRPPIDAAELEELQLQSGGGSSTHRQKRNTGGGGLKRGSTRNLGGRAGSRLLESAPLTPSARGSHYHLKVGGQSPSPSASSLRPIRSRSTVCLTPGGRERERGAENSVQSPLLRRKSSMNQRVSLKRTSSSASVLPKVKADVEEQIARLGERLEIVLRDDLCSSRLAELIRSSRPREIVAQAANWDWEDQVRVISVVRNQGAQFDKVVSALMGLRRLQVASQSVALARSQPECLHRASQAAKELLMCDHAFAFLVDRRSRMLWTVIAWPPSSGGGEEGGVAAEWLQDPRVEVEVGGEAGEGRALLRMPLGVGIVGHVARTGHGVRIADPGKSPFFCRTVDNRILSLAPDMGVTLKKHARTGGQSQAQGSAQGGNDRFNSEGLQGGAEEDEEALSRTAILCCPVREVEGNRRKPEVVAAVFAMKKMRRHTGRGGDAEGEGGSEGSQGSENSERERKGHESPLPGKAGDNGNALDTFSSQDQVLLDCLCASVAVALSHGEIIQRFDTYQTKLLHTLHGAFRLVRRSMTAEEVCEEAETQAMKALDAPTARVFLRDMVTPTEFFSWSSSVDLHTNRPIIVRPLAIRISPPLAAVGKRFQKAQRDMPSVAKDLPMGRFIRKHAEHIRQSAMKTTGCSEMQAKGGAEGEDGEMMVVGCLELSFPVRITQERELARGGDPQLSPIDSEILNHLVASISTAVELWALRTQRVAESAAKRIANFGASLRATATSRTANNTTANAQTGSPAESLTSFGPRIPIPIPNTPDHHAATSEPKDPVSVSVSASGRQEGGGLDTLVETEEAEGQADGGKGNEGEGEGEKGLVEGMEIGELDRSGQNENSGVNQGESGGVVPAAPEGEPGDKKAVMSTEQLRKFARQKTEETFKDVHEIRREMQERGSLFLSGAQGGEEGAGQNDFTETDGHERAEGRPELFSSPQLERKNSGEGAHANTDSVCVDPQVQLHVIASGDEDNSVQLAFIRSSEAEPPSPSPSQPPADNESNQSSRSGEGDENVSFDI</sequence>
<proteinExistence type="predicted"/>
<feature type="compositionally biased region" description="Polar residues" evidence="1">
    <location>
        <begin position="1024"/>
        <end position="1033"/>
    </location>
</feature>
<dbReference type="EMBL" id="CDMZ01001624">
    <property type="protein sequence ID" value="CEM35323.1"/>
    <property type="molecule type" value="Genomic_DNA"/>
</dbReference>